<dbReference type="PANTHER" id="PTHR12961">
    <property type="entry name" value="CONSERVED OLIGOMERIC GOLGI COMPLEX COMPONENT 2"/>
    <property type="match status" value="1"/>
</dbReference>
<evidence type="ECO:0000256" key="2">
    <source>
        <dbReference type="ARBA" id="ARBA00007603"/>
    </source>
</evidence>
<organism evidence="10 11">
    <name type="scientific">Candida verbasci</name>
    <dbReference type="NCBI Taxonomy" id="1227364"/>
    <lineage>
        <taxon>Eukaryota</taxon>
        <taxon>Fungi</taxon>
        <taxon>Dikarya</taxon>
        <taxon>Ascomycota</taxon>
        <taxon>Saccharomycotina</taxon>
        <taxon>Pichiomycetes</taxon>
        <taxon>Debaryomycetaceae</taxon>
        <taxon>Candida/Lodderomyces clade</taxon>
        <taxon>Candida</taxon>
    </lineage>
</organism>
<accession>A0A9W4X7U9</accession>
<evidence type="ECO:0000256" key="3">
    <source>
        <dbReference type="ARBA" id="ARBA00020977"/>
    </source>
</evidence>
<dbReference type="Pfam" id="PF06148">
    <property type="entry name" value="COG2_N"/>
    <property type="match status" value="1"/>
</dbReference>
<gene>
    <name evidence="10" type="ORF">CANVERA_P0048</name>
</gene>
<dbReference type="OrthoDB" id="332281at2759"/>
<evidence type="ECO:0000259" key="9">
    <source>
        <dbReference type="Pfam" id="PF06148"/>
    </source>
</evidence>
<comment type="subcellular location">
    <subcellularLocation>
        <location evidence="1">Golgi apparatus membrane</location>
        <topology evidence="1">Peripheral membrane protein</topology>
    </subcellularLocation>
</comment>
<comment type="similarity">
    <text evidence="2">Belongs to the COG2 family.</text>
</comment>
<evidence type="ECO:0000256" key="5">
    <source>
        <dbReference type="ARBA" id="ARBA00022927"/>
    </source>
</evidence>
<dbReference type="GO" id="GO:0017119">
    <property type="term" value="C:Golgi transport complex"/>
    <property type="evidence" value="ECO:0007669"/>
    <property type="project" value="TreeGrafter"/>
</dbReference>
<dbReference type="PANTHER" id="PTHR12961:SF0">
    <property type="entry name" value="CONSERVED OLIGOMERIC GOLGI COMPLEX SUBUNIT 2"/>
    <property type="match status" value="1"/>
</dbReference>
<protein>
    <recommendedName>
        <fullName evidence="3">Conserved oligomeric Golgi complex subunit 2</fullName>
    </recommendedName>
    <alternativeName>
        <fullName evidence="8">Component of oligomeric Golgi complex 2</fullName>
    </alternativeName>
</protein>
<evidence type="ECO:0000256" key="6">
    <source>
        <dbReference type="ARBA" id="ARBA00023034"/>
    </source>
</evidence>
<evidence type="ECO:0000313" key="10">
    <source>
        <dbReference type="EMBL" id="CAI5755532.1"/>
    </source>
</evidence>
<evidence type="ECO:0000256" key="8">
    <source>
        <dbReference type="ARBA" id="ARBA00031344"/>
    </source>
</evidence>
<dbReference type="EMBL" id="CANTUO010000001">
    <property type="protein sequence ID" value="CAI5755532.1"/>
    <property type="molecule type" value="Genomic_DNA"/>
</dbReference>
<proteinExistence type="inferred from homology"/>
<evidence type="ECO:0000256" key="4">
    <source>
        <dbReference type="ARBA" id="ARBA00022448"/>
    </source>
</evidence>
<dbReference type="GO" id="GO:0015031">
    <property type="term" value="P:protein transport"/>
    <property type="evidence" value="ECO:0007669"/>
    <property type="project" value="UniProtKB-KW"/>
</dbReference>
<dbReference type="GO" id="GO:0006891">
    <property type="term" value="P:intra-Golgi vesicle-mediated transport"/>
    <property type="evidence" value="ECO:0007669"/>
    <property type="project" value="TreeGrafter"/>
</dbReference>
<dbReference type="InterPro" id="IPR024602">
    <property type="entry name" value="COG_su2_N"/>
</dbReference>
<keyword evidence="5" id="KW-0653">Protein transport</keyword>
<reference evidence="10" key="1">
    <citation type="submission" date="2022-12" db="EMBL/GenBank/DDBJ databases">
        <authorList>
            <person name="Brejova B."/>
        </authorList>
    </citation>
    <scope>NUCLEOTIDE SEQUENCE</scope>
</reference>
<keyword evidence="4" id="KW-0813">Transport</keyword>
<evidence type="ECO:0000256" key="1">
    <source>
        <dbReference type="ARBA" id="ARBA00004395"/>
    </source>
</evidence>
<evidence type="ECO:0000256" key="7">
    <source>
        <dbReference type="ARBA" id="ARBA00023136"/>
    </source>
</evidence>
<keyword evidence="11" id="KW-1185">Reference proteome</keyword>
<sequence length="216" mass="25157">MNEFDILNGTDEFPYPQSLINTDFKNFNIDEIDLFLYKNHRFTSIDQLIKDLKKLSTELNETLLNLVNNDYNDFIKLGKSINGGYEIINMLIQDLKGFKSDLVKYESKFNNKLDNIEKTIQLRQELVKLKTKSKLTILLNDQIVQFDTCLNTEKDVDKLTGLYLSIIKTSEYLETDSKLLESLQSKVNSIQFEYISFIKQQPITIDIVSIYKLIGI</sequence>
<dbReference type="GO" id="GO:0000139">
    <property type="term" value="C:Golgi membrane"/>
    <property type="evidence" value="ECO:0007669"/>
    <property type="project" value="UniProtKB-SubCell"/>
</dbReference>
<keyword evidence="7" id="KW-0472">Membrane</keyword>
<feature type="domain" description="Conserved oligomeric Golgi complex subunit 2 N-terminal" evidence="9">
    <location>
        <begin position="33"/>
        <end position="89"/>
    </location>
</feature>
<name>A0A9W4X7U9_9ASCO</name>
<keyword evidence="6" id="KW-0333">Golgi apparatus</keyword>
<dbReference type="Proteomes" id="UP001152885">
    <property type="component" value="Unassembled WGS sequence"/>
</dbReference>
<dbReference type="InterPro" id="IPR009316">
    <property type="entry name" value="COG2"/>
</dbReference>
<dbReference type="GO" id="GO:0007030">
    <property type="term" value="P:Golgi organization"/>
    <property type="evidence" value="ECO:0007669"/>
    <property type="project" value="InterPro"/>
</dbReference>
<evidence type="ECO:0000313" key="11">
    <source>
        <dbReference type="Proteomes" id="UP001152885"/>
    </source>
</evidence>
<comment type="caution">
    <text evidence="10">The sequence shown here is derived from an EMBL/GenBank/DDBJ whole genome shotgun (WGS) entry which is preliminary data.</text>
</comment>
<dbReference type="AlphaFoldDB" id="A0A9W4X7U9"/>